<keyword evidence="3 4" id="KW-0413">Isomerase</keyword>
<dbReference type="EMBL" id="CP106753">
    <property type="protein sequence ID" value="UXY17069.1"/>
    <property type="molecule type" value="Genomic_DNA"/>
</dbReference>
<evidence type="ECO:0000256" key="3">
    <source>
        <dbReference type="ARBA" id="ARBA00023235"/>
    </source>
</evidence>
<dbReference type="CDD" id="cd09020">
    <property type="entry name" value="D-hex-6-P-epi_like"/>
    <property type="match status" value="1"/>
</dbReference>
<comment type="catalytic activity">
    <reaction evidence="1">
        <text>alpha-D-glucose 6-phosphate = beta-D-glucose 6-phosphate</text>
        <dbReference type="Rhea" id="RHEA:16249"/>
        <dbReference type="ChEBI" id="CHEBI:58225"/>
        <dbReference type="ChEBI" id="CHEBI:58247"/>
        <dbReference type="EC" id="5.1.3.15"/>
    </reaction>
</comment>
<accession>A0ABY6DRS2</accession>
<dbReference type="RefSeq" id="WP_263126498.1">
    <property type="nucleotide sequence ID" value="NZ_CP106753.1"/>
</dbReference>
<keyword evidence="6" id="KW-1185">Reference proteome</keyword>
<evidence type="ECO:0000256" key="4">
    <source>
        <dbReference type="PIRNR" id="PIRNR016020"/>
    </source>
</evidence>
<dbReference type="InterPro" id="IPR011013">
    <property type="entry name" value="Gal_mutarotase_sf_dom"/>
</dbReference>
<dbReference type="Proteomes" id="UP001061302">
    <property type="component" value="Chromosome"/>
</dbReference>
<dbReference type="Pfam" id="PF01263">
    <property type="entry name" value="Aldose_epim"/>
    <property type="match status" value="1"/>
</dbReference>
<dbReference type="InterPro" id="IPR025532">
    <property type="entry name" value="G6P_1-epimerase"/>
</dbReference>
<proteinExistence type="inferred from homology"/>
<reference evidence="5" key="1">
    <citation type="submission" date="2022-10" db="EMBL/GenBank/DDBJ databases">
        <title>Chitiniphilus purpureus sp. nov., a novel chitin-degrading bacterium isolated from crawfish pond sediment.</title>
        <authorList>
            <person name="Li K."/>
        </authorList>
    </citation>
    <scope>NUCLEOTIDE SEQUENCE</scope>
    <source>
        <strain evidence="5">CD1</strain>
    </source>
</reference>
<dbReference type="EC" id="5.1.3.15" evidence="4"/>
<evidence type="ECO:0000256" key="1">
    <source>
        <dbReference type="ARBA" id="ARBA00001096"/>
    </source>
</evidence>
<dbReference type="SUPFAM" id="SSF74650">
    <property type="entry name" value="Galactose mutarotase-like"/>
    <property type="match status" value="1"/>
</dbReference>
<evidence type="ECO:0000313" key="6">
    <source>
        <dbReference type="Proteomes" id="UP001061302"/>
    </source>
</evidence>
<protein>
    <recommendedName>
        <fullName evidence="4">Putative glucose-6-phosphate 1-epimerase</fullName>
        <ecNumber evidence="4">5.1.3.15</ecNumber>
    </recommendedName>
</protein>
<dbReference type="InterPro" id="IPR014718">
    <property type="entry name" value="GH-type_carb-bd"/>
</dbReference>
<organism evidence="5 6">
    <name type="scientific">Chitiniphilus purpureus</name>
    <dbReference type="NCBI Taxonomy" id="2981137"/>
    <lineage>
        <taxon>Bacteria</taxon>
        <taxon>Pseudomonadati</taxon>
        <taxon>Pseudomonadota</taxon>
        <taxon>Betaproteobacteria</taxon>
        <taxon>Neisseriales</taxon>
        <taxon>Chitinibacteraceae</taxon>
        <taxon>Chitiniphilus</taxon>
    </lineage>
</organism>
<evidence type="ECO:0000313" key="5">
    <source>
        <dbReference type="EMBL" id="UXY17069.1"/>
    </source>
</evidence>
<name>A0ABY6DRS2_9NEIS</name>
<gene>
    <name evidence="5" type="ORF">N8I74_08690</name>
</gene>
<dbReference type="Gene3D" id="2.70.98.10">
    <property type="match status" value="1"/>
</dbReference>
<evidence type="ECO:0000256" key="2">
    <source>
        <dbReference type="ARBA" id="ARBA00005866"/>
    </source>
</evidence>
<sequence length="301" mass="32200">MQTLSAFDSRLADVAGVSIRSAGELYGSDGEGLPLVVIENALGSAVLALQGAHLVSFRPAGAEDLLWLSPKAVFTPGKAIRGGIPLCLPWFGGHPEGKPAHGFARAQPWTLDAVRTLPDGKTELDLSLTPNAAVSALWPHDFLFELRVTVGRELTLALTAHHRGDTPVPFSSAFHTYFSVPDVVLATIDGLQGTTYIDTVGGAHTRHTQLGALQVAGPTDRVYLDVPAVQSIATARGAIRIDSDTRSAVVWNPWEYANNVPDVGSDGYRRFVCVERGDVFDNALQLAPGERYHRSMTLSLA</sequence>
<dbReference type="PANTHER" id="PTHR11122:SF13">
    <property type="entry name" value="GLUCOSE-6-PHOSPHATE 1-EPIMERASE"/>
    <property type="match status" value="1"/>
</dbReference>
<dbReference type="PANTHER" id="PTHR11122">
    <property type="entry name" value="APOSPORY-ASSOCIATED PROTEIN C-RELATED"/>
    <property type="match status" value="1"/>
</dbReference>
<dbReference type="InterPro" id="IPR008183">
    <property type="entry name" value="Aldose_1/G6P_1-epimerase"/>
</dbReference>
<comment type="similarity">
    <text evidence="2 4">Belongs to the glucose-6-phosphate 1-epimerase family.</text>
</comment>
<dbReference type="PIRSF" id="PIRSF016020">
    <property type="entry name" value="PHexose_mutarotase"/>
    <property type="match status" value="1"/>
</dbReference>